<dbReference type="OrthoDB" id="9763644at2"/>
<dbReference type="PROSITE" id="PS51206">
    <property type="entry name" value="SF3_HELICASE_1"/>
    <property type="match status" value="1"/>
</dbReference>
<dbReference type="GO" id="GO:0016787">
    <property type="term" value="F:hydrolase activity"/>
    <property type="evidence" value="ECO:0007669"/>
    <property type="project" value="UniProtKB-KW"/>
</dbReference>
<dbReference type="Proteomes" id="UP000195985">
    <property type="component" value="Unassembled WGS sequence"/>
</dbReference>
<dbReference type="Pfam" id="PF19263">
    <property type="entry name" value="DUF5906"/>
    <property type="match status" value="1"/>
</dbReference>
<protein>
    <submittedName>
        <fullName evidence="5">Papillomavirus helicase</fullName>
    </submittedName>
</protein>
<evidence type="ECO:0000256" key="3">
    <source>
        <dbReference type="ARBA" id="ARBA00022840"/>
    </source>
</evidence>
<dbReference type="Gene3D" id="3.40.50.300">
    <property type="entry name" value="P-loop containing nucleotide triphosphate hydrolases"/>
    <property type="match status" value="1"/>
</dbReference>
<dbReference type="SMART" id="SM00885">
    <property type="entry name" value="D5_N"/>
    <property type="match status" value="1"/>
</dbReference>
<dbReference type="Pfam" id="PF08706">
    <property type="entry name" value="D5_N"/>
    <property type="match status" value="1"/>
</dbReference>
<gene>
    <name evidence="5" type="ORF">TPAS_692</name>
</gene>
<dbReference type="InterPro" id="IPR027417">
    <property type="entry name" value="P-loop_NTPase"/>
</dbReference>
<keyword evidence="3" id="KW-0067">ATP-binding</keyword>
<dbReference type="InterPro" id="IPR045455">
    <property type="entry name" value="NrS-1_pol-like_helicase"/>
</dbReference>
<dbReference type="AlphaFoldDB" id="A0A1W1ID78"/>
<dbReference type="NCBIfam" id="TIGR01613">
    <property type="entry name" value="primase_Cterm"/>
    <property type="match status" value="1"/>
</dbReference>
<dbReference type="EMBL" id="FWEY01000002">
    <property type="protein sequence ID" value="SLM51017.1"/>
    <property type="molecule type" value="Genomic_DNA"/>
</dbReference>
<proteinExistence type="predicted"/>
<evidence type="ECO:0000256" key="1">
    <source>
        <dbReference type="ARBA" id="ARBA00022741"/>
    </source>
</evidence>
<dbReference type="STRING" id="43064.SAMN04488086_12811"/>
<reference evidence="6" key="1">
    <citation type="submission" date="2016-04" db="EMBL/GenBank/DDBJ databases">
        <authorList>
            <person name="Strepis N."/>
        </authorList>
    </citation>
    <scope>NUCLEOTIDE SEQUENCE [LARGE SCALE GENOMIC DNA]</scope>
</reference>
<organism evidence="5 6">
    <name type="scientific">Trichococcus pasteurii</name>
    <dbReference type="NCBI Taxonomy" id="43064"/>
    <lineage>
        <taxon>Bacteria</taxon>
        <taxon>Bacillati</taxon>
        <taxon>Bacillota</taxon>
        <taxon>Bacilli</taxon>
        <taxon>Lactobacillales</taxon>
        <taxon>Carnobacteriaceae</taxon>
        <taxon>Trichococcus</taxon>
    </lineage>
</organism>
<evidence type="ECO:0000259" key="4">
    <source>
        <dbReference type="PROSITE" id="PS51206"/>
    </source>
</evidence>
<dbReference type="InterPro" id="IPR014818">
    <property type="entry name" value="Phage/plasmid_primase_P4_C"/>
</dbReference>
<dbReference type="RefSeq" id="WP_086941903.1">
    <property type="nucleotide sequence ID" value="NZ_FONM01000028.1"/>
</dbReference>
<keyword evidence="1" id="KW-0547">Nucleotide-binding</keyword>
<feature type="domain" description="SF3 helicase" evidence="4">
    <location>
        <begin position="261"/>
        <end position="414"/>
    </location>
</feature>
<dbReference type="GO" id="GO:0004386">
    <property type="term" value="F:helicase activity"/>
    <property type="evidence" value="ECO:0007669"/>
    <property type="project" value="UniProtKB-KW"/>
</dbReference>
<sequence length="543" mass="61814">MILFENKENARLIRQYLNQEALFENCDITPEALRTYSHFEEELGKVPNDRQGNILAELSVGYELRPVMKRILNNYDLLEGLDGEISGSDELTLAFQALMLEAARKVMSAELSEERKLWVNRKLMAERIMQLYSLRINQKDPEIILIYNHTNGRWEDGKIAISRLIIELTHYLGTNVVDSWTANLEKAIVDILLRKVEMIDPSEFNRNYYPFDNVTLDTATADIVEHSPGYLTTMGSNVSYESTAECPVFETFLTQVFEDEDTVKFVQEWFGYTLYSGHKANALLIGVGSGANGKSTLFDILAQLVGISNVSSVPLSNFNSEFGLEPLIGMKLNLATESDADAFKTGKLKALTAGEAISVNRKNKTEITIILPTKFVFLVNELPMLNDSSMGFERRLIILPFNQTFMPDKQDKDLSKKLTAELKGILNWTIDGMQRLMNNNFQFTKSEAMNKAKESYFGIGNPVERFVKEKVIKAPEKKIDSAELINAYRFWMQGKGYPYKGTDSPQTFWRMFDEATRKELIESHRKKSNGRNIVHDIALKTEG</sequence>
<dbReference type="PANTHER" id="PTHR35372">
    <property type="entry name" value="ATP BINDING PROTEIN-RELATED"/>
    <property type="match status" value="1"/>
</dbReference>
<dbReference type="InterPro" id="IPR051620">
    <property type="entry name" value="ORF904-like_C"/>
</dbReference>
<dbReference type="PANTHER" id="PTHR35372:SF2">
    <property type="entry name" value="SF3 HELICASE DOMAIN-CONTAINING PROTEIN"/>
    <property type="match status" value="1"/>
</dbReference>
<accession>A0A1W1ID78</accession>
<dbReference type="InterPro" id="IPR006500">
    <property type="entry name" value="Helicase_put_C_phage/plasmid"/>
</dbReference>
<keyword evidence="5" id="KW-0347">Helicase</keyword>
<keyword evidence="2" id="KW-0378">Hydrolase</keyword>
<name>A0A1W1ID78_9LACT</name>
<dbReference type="SUPFAM" id="SSF52540">
    <property type="entry name" value="P-loop containing nucleoside triphosphate hydrolases"/>
    <property type="match status" value="1"/>
</dbReference>
<evidence type="ECO:0000256" key="2">
    <source>
        <dbReference type="ARBA" id="ARBA00022801"/>
    </source>
</evidence>
<dbReference type="InterPro" id="IPR014015">
    <property type="entry name" value="Helicase_SF3_DNA-vir"/>
</dbReference>
<keyword evidence="6" id="KW-1185">Reference proteome</keyword>
<dbReference type="GO" id="GO:0005524">
    <property type="term" value="F:ATP binding"/>
    <property type="evidence" value="ECO:0007669"/>
    <property type="project" value="UniProtKB-KW"/>
</dbReference>
<evidence type="ECO:0000313" key="5">
    <source>
        <dbReference type="EMBL" id="SLM51017.1"/>
    </source>
</evidence>
<evidence type="ECO:0000313" key="6">
    <source>
        <dbReference type="Proteomes" id="UP000195985"/>
    </source>
</evidence>